<keyword evidence="3" id="KW-1185">Reference proteome</keyword>
<dbReference type="InterPro" id="IPR025381">
    <property type="entry name" value="DUF4296"/>
</dbReference>
<dbReference type="EMBL" id="JBHMEW010000065">
    <property type="protein sequence ID" value="MFB9213029.1"/>
    <property type="molecule type" value="Genomic_DNA"/>
</dbReference>
<evidence type="ECO:0000313" key="3">
    <source>
        <dbReference type="Proteomes" id="UP001589654"/>
    </source>
</evidence>
<reference evidence="2 3" key="1">
    <citation type="submission" date="2024-09" db="EMBL/GenBank/DDBJ databases">
        <authorList>
            <person name="Sun Q."/>
            <person name="Mori K."/>
        </authorList>
    </citation>
    <scope>NUCLEOTIDE SEQUENCE [LARGE SCALE GENOMIC DNA]</scope>
    <source>
        <strain evidence="2 3">CECT 7682</strain>
    </source>
</reference>
<dbReference type="Pfam" id="PF14129">
    <property type="entry name" value="DUF4296"/>
    <property type="match status" value="1"/>
</dbReference>
<name>A0ABV5JAS1_9BACT</name>
<feature type="domain" description="DUF4296" evidence="1">
    <location>
        <begin position="23"/>
        <end position="108"/>
    </location>
</feature>
<sequence>MKKVILFIVLTVWSVSCSERDRPDSLLPEDKMVSVLVDIHMAEGIASSLPLSYDSSKKLYPMLEHEVFKKHEINDSIFRESFQYYLRDAGKMEELYSRVIDSLNVREKVGE</sequence>
<dbReference type="PROSITE" id="PS51257">
    <property type="entry name" value="PROKAR_LIPOPROTEIN"/>
    <property type="match status" value="1"/>
</dbReference>
<dbReference type="RefSeq" id="WP_290248354.1">
    <property type="nucleotide sequence ID" value="NZ_JAUFQT010000001.1"/>
</dbReference>
<evidence type="ECO:0000313" key="2">
    <source>
        <dbReference type="EMBL" id="MFB9213029.1"/>
    </source>
</evidence>
<protein>
    <submittedName>
        <fullName evidence="2">DUF4296 domain-containing protein</fullName>
    </submittedName>
</protein>
<accession>A0ABV5JAS1</accession>
<evidence type="ECO:0000259" key="1">
    <source>
        <dbReference type="Pfam" id="PF14129"/>
    </source>
</evidence>
<dbReference type="Proteomes" id="UP001589654">
    <property type="component" value="Unassembled WGS sequence"/>
</dbReference>
<gene>
    <name evidence="2" type="ORF">ACFFUR_14530</name>
</gene>
<comment type="caution">
    <text evidence="2">The sequence shown here is derived from an EMBL/GenBank/DDBJ whole genome shotgun (WGS) entry which is preliminary data.</text>
</comment>
<organism evidence="2 3">
    <name type="scientific">Echinicola jeungdonensis</name>
    <dbReference type="NCBI Taxonomy" id="709343"/>
    <lineage>
        <taxon>Bacteria</taxon>
        <taxon>Pseudomonadati</taxon>
        <taxon>Bacteroidota</taxon>
        <taxon>Cytophagia</taxon>
        <taxon>Cytophagales</taxon>
        <taxon>Cyclobacteriaceae</taxon>
        <taxon>Echinicola</taxon>
    </lineage>
</organism>
<proteinExistence type="predicted"/>